<dbReference type="KEGG" id="fcy:FRACYDRAFT_247724"/>
<proteinExistence type="predicted"/>
<gene>
    <name evidence="1" type="ORF">FRACYDRAFT_247724</name>
</gene>
<evidence type="ECO:0000313" key="1">
    <source>
        <dbReference type="EMBL" id="OEU10110.1"/>
    </source>
</evidence>
<dbReference type="OrthoDB" id="415230at2759"/>
<dbReference type="Proteomes" id="UP000095751">
    <property type="component" value="Unassembled WGS sequence"/>
</dbReference>
<protein>
    <submittedName>
        <fullName evidence="1">Uncharacterized protein</fullName>
    </submittedName>
</protein>
<accession>A0A1E7EVR5</accession>
<name>A0A1E7EVR5_9STRA</name>
<evidence type="ECO:0000313" key="2">
    <source>
        <dbReference type="Proteomes" id="UP000095751"/>
    </source>
</evidence>
<dbReference type="EMBL" id="KV784373">
    <property type="protein sequence ID" value="OEU10110.1"/>
    <property type="molecule type" value="Genomic_DNA"/>
</dbReference>
<reference evidence="1 2" key="1">
    <citation type="submission" date="2016-09" db="EMBL/GenBank/DDBJ databases">
        <title>Extensive genetic diversity and differential bi-allelic expression allows diatom success in the polar Southern Ocean.</title>
        <authorList>
            <consortium name="DOE Joint Genome Institute"/>
            <person name="Mock T."/>
            <person name="Otillar R.P."/>
            <person name="Strauss J."/>
            <person name="Dupont C."/>
            <person name="Frickenhaus S."/>
            <person name="Maumus F."/>
            <person name="Mcmullan M."/>
            <person name="Sanges R."/>
            <person name="Schmutz J."/>
            <person name="Toseland A."/>
            <person name="Valas R."/>
            <person name="Veluchamy A."/>
            <person name="Ward B.J."/>
            <person name="Allen A."/>
            <person name="Barry K."/>
            <person name="Falciatore A."/>
            <person name="Ferrante M."/>
            <person name="Fortunato A.E."/>
            <person name="Gloeckner G."/>
            <person name="Gruber A."/>
            <person name="Hipkin R."/>
            <person name="Janech M."/>
            <person name="Kroth P."/>
            <person name="Leese F."/>
            <person name="Lindquist E."/>
            <person name="Lyon B.R."/>
            <person name="Martin J."/>
            <person name="Mayer C."/>
            <person name="Parker M."/>
            <person name="Quesneville H."/>
            <person name="Raymond J."/>
            <person name="Uhlig C."/>
            <person name="Valentin K.U."/>
            <person name="Worden A.Z."/>
            <person name="Armbrust E.V."/>
            <person name="Bowler C."/>
            <person name="Green B."/>
            <person name="Moulton V."/>
            <person name="Van Oosterhout C."/>
            <person name="Grigoriev I."/>
        </authorList>
    </citation>
    <scope>NUCLEOTIDE SEQUENCE [LARGE SCALE GENOMIC DNA]</scope>
    <source>
        <strain evidence="1 2">CCMP1102</strain>
    </source>
</reference>
<keyword evidence="2" id="KW-1185">Reference proteome</keyword>
<dbReference type="AlphaFoldDB" id="A0A1E7EVR5"/>
<organism evidence="1 2">
    <name type="scientific">Fragilariopsis cylindrus CCMP1102</name>
    <dbReference type="NCBI Taxonomy" id="635003"/>
    <lineage>
        <taxon>Eukaryota</taxon>
        <taxon>Sar</taxon>
        <taxon>Stramenopiles</taxon>
        <taxon>Ochrophyta</taxon>
        <taxon>Bacillariophyta</taxon>
        <taxon>Bacillariophyceae</taxon>
        <taxon>Bacillariophycidae</taxon>
        <taxon>Bacillariales</taxon>
        <taxon>Bacillariaceae</taxon>
        <taxon>Fragilariopsis</taxon>
    </lineage>
</organism>
<sequence length="191" mass="21600">MHSAGGCKAKGATRRRALEASVKVKICDILFTQDTGFSTFTDKRWLAQTMYEIAKTKLNPQDLPLLRVCRSEDGRLWSLDNRRLYVLRECKVRSILVELIDHTNECLEYTCKRFGMINGSTSEGKVLVIKQGTQCGGKQGKMSVSALMPCLDCGQTAFVRFQRLQFVKYNKKAVLDDCATCEQLVGWCKKL</sequence>
<dbReference type="InParanoid" id="A0A1E7EVR5"/>